<dbReference type="EMBL" id="CP002917">
    <property type="protein sequence ID" value="AEK37018.1"/>
    <property type="molecule type" value="Genomic_DNA"/>
</dbReference>
<proteinExistence type="predicted"/>
<evidence type="ECO:0000313" key="2">
    <source>
        <dbReference type="EMBL" id="AEK37018.1"/>
    </source>
</evidence>
<evidence type="ECO:0000313" key="3">
    <source>
        <dbReference type="Proteomes" id="UP000006659"/>
    </source>
</evidence>
<dbReference type="KEGG" id="cva:CVAR_1666"/>
<dbReference type="eggNOG" id="ENOG50328X7">
    <property type="taxonomic scope" value="Bacteria"/>
</dbReference>
<dbReference type="AlphaFoldDB" id="G0HEN2"/>
<evidence type="ECO:0000256" key="1">
    <source>
        <dbReference type="SAM" id="MobiDB-lite"/>
    </source>
</evidence>
<organism evidence="2 3">
    <name type="scientific">Corynebacterium variabile (strain DSM 44702 / CIP 107183 / JCM 12073 / NCIMB 30131)</name>
    <name type="common">Corynebacterium mooreparkense</name>
    <dbReference type="NCBI Taxonomy" id="858619"/>
    <lineage>
        <taxon>Bacteria</taxon>
        <taxon>Bacillati</taxon>
        <taxon>Actinomycetota</taxon>
        <taxon>Actinomycetes</taxon>
        <taxon>Mycobacteriales</taxon>
        <taxon>Corynebacteriaceae</taxon>
        <taxon>Corynebacterium</taxon>
    </lineage>
</organism>
<protein>
    <submittedName>
        <fullName evidence="2">Uncharacterized protein</fullName>
    </submittedName>
</protein>
<feature type="compositionally biased region" description="Basic residues" evidence="1">
    <location>
        <begin position="246"/>
        <end position="262"/>
    </location>
</feature>
<gene>
    <name evidence="2" type="ordered locus">CVAR_1666</name>
</gene>
<sequence>MLLPVTFRGKDGAEAAAMLDRWTPWFTRRVPAIVRETALDLAEELVHVAFHRLTGASHFDALRHFLGASVWYPWGSSVSKDREIDEVLLNGMILTLDEELQAVWVQCLVMALTENGTVPLTQRTWKLLLKSTGPIIEYTVSDSGLQEVDVDIRIDPKSLIVPTGPTTAVSWVGDVCGHRTAARPMVGPCGQSLSRRSVPRGTDRGGEGRRRHIGSTDHPGGRHPPRRAARGSPTRSGECPADRAGLRGHRVPATRLRHRGTA</sequence>
<accession>G0HEN2</accession>
<name>G0HEN2_CORVD</name>
<feature type="region of interest" description="Disordered" evidence="1">
    <location>
        <begin position="183"/>
        <end position="262"/>
    </location>
</feature>
<dbReference type="HOGENOM" id="CLU_1060571_0_0_11"/>
<reference evidence="2 3" key="1">
    <citation type="journal article" date="2011" name="BMC Genomics">
        <title>Complete genome sequence of Corynebacterium variabile DSM 44702 isolated from the surface of smear-ripened cheeses and insights into cheese ripening and flavor generation.</title>
        <authorList>
            <person name="Schroeder J."/>
            <person name="Maus I."/>
            <person name="Trost E."/>
            <person name="Tauch A."/>
        </authorList>
    </citation>
    <scope>NUCLEOTIDE SEQUENCE [LARGE SCALE GENOMIC DNA]</scope>
    <source>
        <strain evidence="3">DSM 44702 / JCM 12073 / NCIMB 30131</strain>
    </source>
</reference>
<dbReference type="Proteomes" id="UP000006659">
    <property type="component" value="Chromosome"/>
</dbReference>